<keyword evidence="2" id="KW-0812">Transmembrane</keyword>
<dbReference type="EMBL" id="FQXS01000003">
    <property type="protein sequence ID" value="SHH50274.1"/>
    <property type="molecule type" value="Genomic_DNA"/>
</dbReference>
<dbReference type="PANTHER" id="PTHR41542:SF1">
    <property type="entry name" value="BLL5807 PROTEIN"/>
    <property type="match status" value="1"/>
</dbReference>
<dbReference type="AlphaFoldDB" id="A0A1M5THT4"/>
<dbReference type="OrthoDB" id="9811434at2"/>
<organism evidence="4 5">
    <name type="scientific">Desulfofustis glycolicus DSM 9705</name>
    <dbReference type="NCBI Taxonomy" id="1121409"/>
    <lineage>
        <taxon>Bacteria</taxon>
        <taxon>Pseudomonadati</taxon>
        <taxon>Thermodesulfobacteriota</taxon>
        <taxon>Desulfobulbia</taxon>
        <taxon>Desulfobulbales</taxon>
        <taxon>Desulfocapsaceae</taxon>
        <taxon>Desulfofustis</taxon>
    </lineage>
</organism>
<dbReference type="SUPFAM" id="SSF54427">
    <property type="entry name" value="NTF2-like"/>
    <property type="match status" value="1"/>
</dbReference>
<proteinExistence type="predicted"/>
<dbReference type="STRING" id="1121409.SAMN02745124_00727"/>
<feature type="region of interest" description="Disordered" evidence="1">
    <location>
        <begin position="43"/>
        <end position="70"/>
    </location>
</feature>
<reference evidence="4 5" key="1">
    <citation type="submission" date="2016-11" db="EMBL/GenBank/DDBJ databases">
        <authorList>
            <person name="Jaros S."/>
            <person name="Januszkiewicz K."/>
            <person name="Wedrychowicz H."/>
        </authorList>
    </citation>
    <scope>NUCLEOTIDE SEQUENCE [LARGE SCALE GENOMIC DNA]</scope>
    <source>
        <strain evidence="4 5">DSM 9705</strain>
    </source>
</reference>
<keyword evidence="5" id="KW-1185">Reference proteome</keyword>
<protein>
    <submittedName>
        <fullName evidence="4">Predicted lipid-binding transport protein, Tim44 family</fullName>
    </submittedName>
</protein>
<evidence type="ECO:0000313" key="5">
    <source>
        <dbReference type="Proteomes" id="UP000184139"/>
    </source>
</evidence>
<keyword evidence="2" id="KW-1133">Transmembrane helix</keyword>
<dbReference type="Pfam" id="PF04280">
    <property type="entry name" value="Tim44"/>
    <property type="match status" value="1"/>
</dbReference>
<accession>A0A1M5THT4</accession>
<gene>
    <name evidence="4" type="ORF">SAMN02745124_00727</name>
</gene>
<feature type="domain" description="Tim44-like" evidence="3">
    <location>
        <begin position="162"/>
        <end position="307"/>
    </location>
</feature>
<dbReference type="Proteomes" id="UP000184139">
    <property type="component" value="Unassembled WGS sequence"/>
</dbReference>
<dbReference type="PANTHER" id="PTHR41542">
    <property type="entry name" value="BLL5807 PROTEIN"/>
    <property type="match status" value="1"/>
</dbReference>
<dbReference type="Gene3D" id="3.10.450.240">
    <property type="match status" value="1"/>
</dbReference>
<evidence type="ECO:0000313" key="4">
    <source>
        <dbReference type="EMBL" id="SHH50274.1"/>
    </source>
</evidence>
<feature type="transmembrane region" description="Helical" evidence="2">
    <location>
        <begin position="100"/>
        <end position="119"/>
    </location>
</feature>
<sequence>MMSLRMIVIALTLAVVPPLIGSVTFPDVVEARSFKGGRMFKPSTPAYKAPSQKQQPGASQQQAAPNRSGGLGRGLAGGLLGGAMGAFLFGSLFGMGGQGIGLLPILLLAGAAFFLYRSYTRSQSARPATAGPASGGSSRVNTDFEIGGGATAPPPPPPVDPVRDGLAQIRRMDPGFDETYFLEVASDVFFQIQAGWAGRDLSTYRHLLGDQLAAEYERHFDEMRAAGRINKLDNVAVRGVEIGAAGQRDGEDFITVLFTATLLDYTIDEQSGEVVDGSRTNPVKFAEHWTWARKVGTEAWRLEGIEVVDEQLL</sequence>
<feature type="compositionally biased region" description="Low complexity" evidence="1">
    <location>
        <begin position="49"/>
        <end position="65"/>
    </location>
</feature>
<evidence type="ECO:0000256" key="2">
    <source>
        <dbReference type="SAM" id="Phobius"/>
    </source>
</evidence>
<feature type="region of interest" description="Disordered" evidence="1">
    <location>
        <begin position="125"/>
        <end position="160"/>
    </location>
</feature>
<dbReference type="SMART" id="SM00978">
    <property type="entry name" value="Tim44"/>
    <property type="match status" value="1"/>
</dbReference>
<dbReference type="InterPro" id="IPR032710">
    <property type="entry name" value="NTF2-like_dom_sf"/>
</dbReference>
<name>A0A1M5THT4_9BACT</name>
<dbReference type="InterPro" id="IPR007379">
    <property type="entry name" value="Tim44-like_dom"/>
</dbReference>
<keyword evidence="2" id="KW-0472">Membrane</keyword>
<evidence type="ECO:0000259" key="3">
    <source>
        <dbReference type="SMART" id="SM00978"/>
    </source>
</evidence>
<dbReference type="RefSeq" id="WP_073373467.1">
    <property type="nucleotide sequence ID" value="NZ_FQXS01000003.1"/>
</dbReference>
<evidence type="ECO:0000256" key="1">
    <source>
        <dbReference type="SAM" id="MobiDB-lite"/>
    </source>
</evidence>